<evidence type="ECO:0000256" key="19">
    <source>
        <dbReference type="ARBA" id="ARBA00023268"/>
    </source>
</evidence>
<dbReference type="GO" id="GO:0051539">
    <property type="term" value="F:4 iron, 4 sulfur cluster binding"/>
    <property type="evidence" value="ECO:0007669"/>
    <property type="project" value="UniProtKB-KW"/>
</dbReference>
<evidence type="ECO:0000313" key="25">
    <source>
        <dbReference type="EMBL" id="CAE0245527.1"/>
    </source>
</evidence>
<feature type="domain" description="DNA2/NAM7 helicase-like C-terminal" evidence="24">
    <location>
        <begin position="862"/>
        <end position="1085"/>
    </location>
</feature>
<dbReference type="PANTHER" id="PTHR43788">
    <property type="entry name" value="DNA2/NAM7 HELICASE FAMILY MEMBER"/>
    <property type="match status" value="1"/>
</dbReference>
<dbReference type="Gene3D" id="3.90.320.10">
    <property type="match status" value="1"/>
</dbReference>
<dbReference type="GO" id="GO:0005524">
    <property type="term" value="F:ATP binding"/>
    <property type="evidence" value="ECO:0007669"/>
    <property type="project" value="UniProtKB-KW"/>
</dbReference>
<evidence type="ECO:0000256" key="12">
    <source>
        <dbReference type="ARBA" id="ARBA00022806"/>
    </source>
</evidence>
<dbReference type="GO" id="GO:0005634">
    <property type="term" value="C:nucleus"/>
    <property type="evidence" value="ECO:0007669"/>
    <property type="project" value="UniProtKB-SubCell"/>
</dbReference>
<evidence type="ECO:0000256" key="15">
    <source>
        <dbReference type="ARBA" id="ARBA00023014"/>
    </source>
</evidence>
<proteinExistence type="inferred from homology"/>
<evidence type="ECO:0000313" key="28">
    <source>
        <dbReference type="EMBL" id="CAE0245534.1"/>
    </source>
</evidence>
<keyword evidence="17" id="KW-0234">DNA repair</keyword>
<evidence type="ECO:0000256" key="11">
    <source>
        <dbReference type="ARBA" id="ARBA00022801"/>
    </source>
</evidence>
<comment type="similarity">
    <text evidence="3">Belongs to the DNA2/NAM7 helicase family.</text>
</comment>
<keyword evidence="8" id="KW-0479">Metal-binding</keyword>
<keyword evidence="18" id="KW-0539">Nucleus</keyword>
<dbReference type="GO" id="GO:0006281">
    <property type="term" value="P:DNA repair"/>
    <property type="evidence" value="ECO:0007669"/>
    <property type="project" value="UniProtKB-KW"/>
</dbReference>
<dbReference type="SUPFAM" id="SSF52540">
    <property type="entry name" value="P-loop containing nucleoside triphosphate hydrolases"/>
    <property type="match status" value="1"/>
</dbReference>
<dbReference type="EMBL" id="HBIB01011857">
    <property type="protein sequence ID" value="CAE0245532.1"/>
    <property type="molecule type" value="Transcribed_RNA"/>
</dbReference>
<evidence type="ECO:0000256" key="7">
    <source>
        <dbReference type="ARBA" id="ARBA00022722"/>
    </source>
</evidence>
<evidence type="ECO:0000256" key="6">
    <source>
        <dbReference type="ARBA" id="ARBA00022705"/>
    </source>
</evidence>
<keyword evidence="11" id="KW-0378">Hydrolase</keyword>
<evidence type="ECO:0000256" key="3">
    <source>
        <dbReference type="ARBA" id="ARBA00007913"/>
    </source>
</evidence>
<dbReference type="EMBL" id="HBIB01011868">
    <property type="protein sequence ID" value="CAE0245541.1"/>
    <property type="molecule type" value="Transcribed_RNA"/>
</dbReference>
<keyword evidence="12" id="KW-0347">Helicase</keyword>
<evidence type="ECO:0000256" key="8">
    <source>
        <dbReference type="ARBA" id="ARBA00022723"/>
    </source>
</evidence>
<comment type="cofactor">
    <cofactor evidence="1">
        <name>[4Fe-4S] cluster</name>
        <dbReference type="ChEBI" id="CHEBI:49883"/>
    </cofactor>
</comment>
<dbReference type="EC" id="3.6.4.12" evidence="4"/>
<dbReference type="AlphaFoldDB" id="A0A7S3D3L8"/>
<evidence type="ECO:0000259" key="23">
    <source>
        <dbReference type="Pfam" id="PF13086"/>
    </source>
</evidence>
<evidence type="ECO:0000256" key="18">
    <source>
        <dbReference type="ARBA" id="ARBA00023242"/>
    </source>
</evidence>
<dbReference type="InterPro" id="IPR050534">
    <property type="entry name" value="Coronavir_polyprotein_1ab"/>
</dbReference>
<dbReference type="EMBL" id="HBIB01011860">
    <property type="protein sequence ID" value="CAE0245534.1"/>
    <property type="molecule type" value="Transcribed_RNA"/>
</dbReference>
<dbReference type="InterPro" id="IPR011604">
    <property type="entry name" value="PDDEXK-like_dom_sf"/>
</dbReference>
<keyword evidence="10" id="KW-0227">DNA damage</keyword>
<dbReference type="InterPro" id="IPR014808">
    <property type="entry name" value="DNA_replication_fac_Dna2_N"/>
</dbReference>
<keyword evidence="5" id="KW-0004">4Fe-4S</keyword>
<feature type="domain" description="DNA replication factor Dna2 N-terminal" evidence="22">
    <location>
        <begin position="133"/>
        <end position="302"/>
    </location>
</feature>
<dbReference type="Pfam" id="PF13086">
    <property type="entry name" value="AAA_11"/>
    <property type="match status" value="2"/>
</dbReference>
<keyword evidence="16" id="KW-0238">DNA-binding</keyword>
<evidence type="ECO:0000313" key="30">
    <source>
        <dbReference type="EMBL" id="CAE0245542.1"/>
    </source>
</evidence>
<sequence length="1117" mass="123320">MDNSFSQQIEWGEACRGSERKSGPEDLQGLQEMIQAERSKKRKRNTSQNSKGKLVRAVRDMFSKAEQHHEGTTGERTLSHMMGAPAMKAQEFDSNASLKDEYENKNCFCWVLSATSYGSSVKLEVVGKRFEDFRIVFLKGSWKDSIPRSGSLICIKNAMFTKGTDEEYPTVYLSDFVAQSGSTLSALMTIDPCYLMSVTRCAHAVSCERRAFIEEEYGDPSPHPPSHKIAAVRGTILHVIAQKAFRRSSRQLQEDVPLDVLEGYMREALLDNCDNIVAAGVNSSDMERVVRSYLLGIKQWMDVEKGSFVDCEQSVQSMSLGLKGSIDLVLCRDGQKVCIEIKTGKRKSYSHLQNQAQALLYNTMMLEREVCCLTEIIYLMPCTEPLAELSLNQCYFDSASISHNNVEVQALVQKRNRIVLATHRSTVGSLLPTLPSSNSKICKFCSSFDSCSSLSAVFKQEDANDVVRGKVSCIEAEVCKTDYDFVGKWISASRSEDGTQSSSLQMPRKAGLVAFSCADSGQQVSFLCSLYPARCFFVSGQYVTVLKEGTSGINVCVVSATDTQVTLRVDDPKELSAWRSLSGANTPLVCTFGGNDVAVMQASRQALMTLFISHFMTPSTFPSLINDFVSSSAEAEGLFLEAKKRRISSLRALIFSLEPPVPLKRESIDMERGGRDEDNEMLSPLNVQQRAAAESAIALVADKVCRSDGLNFSLWLGMPGTGKTTTIASAAALCQQRGKRILVCSYTNSAVDNVLCKLLDIGCQVERIGKAASVHSRVLPFLRNAIQAQKGSNTIVGCTLVAAAMTEIQSQSFDIVFVDEASQCTLPLSLPPLFSSSSFILVGDQYQLPPIVRNKKVADVIEQSLFRLLAERFPSKVVNLSQQYRMNDEICFAANVLTYGGRLACGDGKTAAQRLVLPLYSPNNQLPTDLFGTGCGISSSRDLSLLCSANESIIFYDTTDVESIKLERSEDSWMNAIEARAAAKIALLFCHWGIEQTDIGICCPFRGQTRAISEHLKRIQGNAYIDISTVDRYQGKDKEIIILSMTEHQSGSDGHRGANGLLTDWRRINVALTRGKKKIVIIGSMRWLLRTSATLRPLFSFLTKNNRIQQLPVILRT</sequence>
<dbReference type="EMBL" id="HBIB01011852">
    <property type="protein sequence ID" value="CAE0245527.1"/>
    <property type="molecule type" value="Transcribed_RNA"/>
</dbReference>
<evidence type="ECO:0000313" key="26">
    <source>
        <dbReference type="EMBL" id="CAE0245528.1"/>
    </source>
</evidence>
<keyword evidence="19" id="KW-0511">Multifunctional enzyme</keyword>
<dbReference type="InterPro" id="IPR041677">
    <property type="entry name" value="DNA2/NAM7_AAA_11"/>
</dbReference>
<evidence type="ECO:0000256" key="2">
    <source>
        <dbReference type="ARBA" id="ARBA00004123"/>
    </source>
</evidence>
<dbReference type="InterPro" id="IPR041679">
    <property type="entry name" value="DNA2/NAM7-like_C"/>
</dbReference>
<name>A0A7S3D3L8_9EUKA</name>
<dbReference type="EMBL" id="HBIB01011869">
    <property type="protein sequence ID" value="CAE0245542.1"/>
    <property type="molecule type" value="Transcribed_RNA"/>
</dbReference>
<keyword evidence="14" id="KW-0408">Iron</keyword>
<keyword evidence="13" id="KW-0067">ATP-binding</keyword>
<evidence type="ECO:0000256" key="9">
    <source>
        <dbReference type="ARBA" id="ARBA00022741"/>
    </source>
</evidence>
<dbReference type="InterPro" id="IPR047187">
    <property type="entry name" value="SF1_C_Upf1"/>
</dbReference>
<evidence type="ECO:0000256" key="20">
    <source>
        <dbReference type="ARBA" id="ARBA00047995"/>
    </source>
</evidence>
<organism evidence="30">
    <name type="scientific">Palpitomonas bilix</name>
    <dbReference type="NCBI Taxonomy" id="652834"/>
    <lineage>
        <taxon>Eukaryota</taxon>
        <taxon>Eukaryota incertae sedis</taxon>
    </lineage>
</organism>
<dbReference type="GO" id="GO:0016787">
    <property type="term" value="F:hydrolase activity"/>
    <property type="evidence" value="ECO:0007669"/>
    <property type="project" value="UniProtKB-KW"/>
</dbReference>
<dbReference type="GO" id="GO:0004518">
    <property type="term" value="F:nuclease activity"/>
    <property type="evidence" value="ECO:0007669"/>
    <property type="project" value="UniProtKB-KW"/>
</dbReference>
<evidence type="ECO:0000313" key="27">
    <source>
        <dbReference type="EMBL" id="CAE0245532.1"/>
    </source>
</evidence>
<dbReference type="Pfam" id="PF08696">
    <property type="entry name" value="Dna2"/>
    <property type="match status" value="1"/>
</dbReference>
<gene>
    <name evidence="25" type="ORF">PBIL07802_LOCUS7708</name>
    <name evidence="26" type="ORF">PBIL07802_LOCUS7709</name>
    <name evidence="27" type="ORF">PBIL07802_LOCUS7713</name>
    <name evidence="28" type="ORF">PBIL07802_LOCUS7715</name>
    <name evidence="29" type="ORF">PBIL07802_LOCUS7722</name>
    <name evidence="30" type="ORF">PBIL07802_LOCUS7723</name>
</gene>
<keyword evidence="15" id="KW-0411">Iron-sulfur</keyword>
<evidence type="ECO:0000313" key="29">
    <source>
        <dbReference type="EMBL" id="CAE0245541.1"/>
    </source>
</evidence>
<feature type="domain" description="DNA2/NAM7 helicase helicase" evidence="23">
    <location>
        <begin position="685"/>
        <end position="786"/>
    </location>
</feature>
<dbReference type="PANTHER" id="PTHR43788:SF8">
    <property type="entry name" value="DNA-BINDING PROTEIN SMUBP-2"/>
    <property type="match status" value="1"/>
</dbReference>
<keyword evidence="6" id="KW-0235">DNA replication</keyword>
<accession>A0A7S3D3L8</accession>
<evidence type="ECO:0000256" key="13">
    <source>
        <dbReference type="ARBA" id="ARBA00022840"/>
    </source>
</evidence>
<dbReference type="GO" id="GO:0046872">
    <property type="term" value="F:metal ion binding"/>
    <property type="evidence" value="ECO:0007669"/>
    <property type="project" value="UniProtKB-KW"/>
</dbReference>
<protein>
    <recommendedName>
        <fullName evidence="4">DNA helicase</fullName>
        <ecNumber evidence="4">3.6.4.12</ecNumber>
    </recommendedName>
</protein>
<dbReference type="EMBL" id="HBIB01011853">
    <property type="protein sequence ID" value="CAE0245528.1"/>
    <property type="molecule type" value="Transcribed_RNA"/>
</dbReference>
<evidence type="ECO:0000256" key="21">
    <source>
        <dbReference type="SAM" id="MobiDB-lite"/>
    </source>
</evidence>
<evidence type="ECO:0000259" key="22">
    <source>
        <dbReference type="Pfam" id="PF08696"/>
    </source>
</evidence>
<dbReference type="GO" id="GO:0003677">
    <property type="term" value="F:DNA binding"/>
    <property type="evidence" value="ECO:0007669"/>
    <property type="project" value="UniProtKB-KW"/>
</dbReference>
<evidence type="ECO:0000256" key="14">
    <source>
        <dbReference type="ARBA" id="ARBA00023004"/>
    </source>
</evidence>
<evidence type="ECO:0000256" key="1">
    <source>
        <dbReference type="ARBA" id="ARBA00001966"/>
    </source>
</evidence>
<comment type="subcellular location">
    <subcellularLocation>
        <location evidence="2">Nucleus</location>
    </subcellularLocation>
</comment>
<dbReference type="CDD" id="cd18808">
    <property type="entry name" value="SF1_C_Upf1"/>
    <property type="match status" value="1"/>
</dbReference>
<keyword evidence="7" id="KW-0540">Nuclease</keyword>
<evidence type="ECO:0000256" key="4">
    <source>
        <dbReference type="ARBA" id="ARBA00012551"/>
    </source>
</evidence>
<comment type="catalytic activity">
    <reaction evidence="20">
        <text>ATP + H2O = ADP + phosphate + H(+)</text>
        <dbReference type="Rhea" id="RHEA:13065"/>
        <dbReference type="ChEBI" id="CHEBI:15377"/>
        <dbReference type="ChEBI" id="CHEBI:15378"/>
        <dbReference type="ChEBI" id="CHEBI:30616"/>
        <dbReference type="ChEBI" id="CHEBI:43474"/>
        <dbReference type="ChEBI" id="CHEBI:456216"/>
        <dbReference type="EC" id="3.6.4.12"/>
    </reaction>
</comment>
<evidence type="ECO:0000256" key="16">
    <source>
        <dbReference type="ARBA" id="ARBA00023125"/>
    </source>
</evidence>
<dbReference type="Gene3D" id="3.40.50.300">
    <property type="entry name" value="P-loop containing nucleotide triphosphate hydrolases"/>
    <property type="match status" value="2"/>
</dbReference>
<evidence type="ECO:0000256" key="17">
    <source>
        <dbReference type="ARBA" id="ARBA00023204"/>
    </source>
</evidence>
<dbReference type="GO" id="GO:0043139">
    <property type="term" value="F:5'-3' DNA helicase activity"/>
    <property type="evidence" value="ECO:0007669"/>
    <property type="project" value="TreeGrafter"/>
</dbReference>
<evidence type="ECO:0000256" key="10">
    <source>
        <dbReference type="ARBA" id="ARBA00022763"/>
    </source>
</evidence>
<reference evidence="30" key="1">
    <citation type="submission" date="2021-01" db="EMBL/GenBank/DDBJ databases">
        <authorList>
            <person name="Corre E."/>
            <person name="Pelletier E."/>
            <person name="Niang G."/>
            <person name="Scheremetjew M."/>
            <person name="Finn R."/>
            <person name="Kale V."/>
            <person name="Holt S."/>
            <person name="Cochrane G."/>
            <person name="Meng A."/>
            <person name="Brown T."/>
            <person name="Cohen L."/>
        </authorList>
    </citation>
    <scope>NUCLEOTIDE SEQUENCE</scope>
    <source>
        <strain evidence="30">NIES-2562</strain>
    </source>
</reference>
<feature type="region of interest" description="Disordered" evidence="21">
    <location>
        <begin position="1"/>
        <end position="55"/>
    </location>
</feature>
<keyword evidence="9" id="KW-0547">Nucleotide-binding</keyword>
<dbReference type="Pfam" id="PF13087">
    <property type="entry name" value="AAA_12"/>
    <property type="match status" value="1"/>
</dbReference>
<dbReference type="InterPro" id="IPR027417">
    <property type="entry name" value="P-loop_NTPase"/>
</dbReference>
<evidence type="ECO:0000259" key="24">
    <source>
        <dbReference type="Pfam" id="PF13087"/>
    </source>
</evidence>
<feature type="domain" description="DNA2/NAM7 helicase helicase" evidence="23">
    <location>
        <begin position="794"/>
        <end position="853"/>
    </location>
</feature>
<dbReference type="GO" id="GO:0006260">
    <property type="term" value="P:DNA replication"/>
    <property type="evidence" value="ECO:0007669"/>
    <property type="project" value="UniProtKB-KW"/>
</dbReference>
<evidence type="ECO:0000256" key="5">
    <source>
        <dbReference type="ARBA" id="ARBA00022485"/>
    </source>
</evidence>